<gene>
    <name evidence="1" type="ORF">JKP88DRAFT_349894</name>
</gene>
<dbReference type="OrthoDB" id="188039at2759"/>
<sequence length="297" mass="31560">MAPGGAGRLVRAGVQELAVPLPPAPKLITFDAEGTLLQLASPKGLILRESLLKAHGYLARLPGPDLFQASHAAYDKALNAATAAQPCYGCGTGVTSHQWWYGVVYDALVETLEAHNIPPSEMVDPVMEELFDELFYETFTGPEAYELRPDAARTLEKLAEWREAGTGPLLGIVTNADERLPTVLLNLGILEVFDFVLTSRQIGSELPARAIFDVALDKAGLTNAAEALHCGDDLERDIGGAAAAGWQSCLIANPPAPQGPQAYTVMGISGLLPRLGLPALSGPVPTTRRRGQFVDGE</sequence>
<comment type="caution">
    <text evidence="1">The sequence shown here is derived from an EMBL/GenBank/DDBJ whole genome shotgun (WGS) entry which is preliminary data.</text>
</comment>
<dbReference type="PANTHER" id="PTHR46191">
    <property type="match status" value="1"/>
</dbReference>
<organism evidence="1 2">
    <name type="scientific">Tribonema minus</name>
    <dbReference type="NCBI Taxonomy" id="303371"/>
    <lineage>
        <taxon>Eukaryota</taxon>
        <taxon>Sar</taxon>
        <taxon>Stramenopiles</taxon>
        <taxon>Ochrophyta</taxon>
        <taxon>PX clade</taxon>
        <taxon>Xanthophyceae</taxon>
        <taxon>Tribonematales</taxon>
        <taxon>Tribonemataceae</taxon>
        <taxon>Tribonema</taxon>
    </lineage>
</organism>
<dbReference type="InterPro" id="IPR023214">
    <property type="entry name" value="HAD_sf"/>
</dbReference>
<dbReference type="GO" id="GO:0005634">
    <property type="term" value="C:nucleus"/>
    <property type="evidence" value="ECO:0007669"/>
    <property type="project" value="TreeGrafter"/>
</dbReference>
<dbReference type="Gene3D" id="1.10.150.720">
    <property type="entry name" value="Haloacid dehalogenase-like hydrolase"/>
    <property type="match status" value="1"/>
</dbReference>
<dbReference type="NCBIfam" id="TIGR01549">
    <property type="entry name" value="HAD-SF-IA-v1"/>
    <property type="match status" value="1"/>
</dbReference>
<dbReference type="InterPro" id="IPR044924">
    <property type="entry name" value="HAD-SF_hydro_IA_REG-2-like_cap"/>
</dbReference>
<dbReference type="Pfam" id="PF00702">
    <property type="entry name" value="Hydrolase"/>
    <property type="match status" value="1"/>
</dbReference>
<dbReference type="InterPro" id="IPR006439">
    <property type="entry name" value="HAD-SF_hydro_IA"/>
</dbReference>
<name>A0A835YZN2_9STRA</name>
<evidence type="ECO:0000313" key="2">
    <source>
        <dbReference type="Proteomes" id="UP000664859"/>
    </source>
</evidence>
<dbReference type="InterPro" id="IPR036412">
    <property type="entry name" value="HAD-like_sf"/>
</dbReference>
<dbReference type="SUPFAM" id="SSF56784">
    <property type="entry name" value="HAD-like"/>
    <property type="match status" value="1"/>
</dbReference>
<dbReference type="InterPro" id="IPR051828">
    <property type="entry name" value="HAD-like_hydrolase_domain"/>
</dbReference>
<protein>
    <submittedName>
        <fullName evidence="1">HAD-like domain-containing protein</fullName>
    </submittedName>
</protein>
<dbReference type="PANTHER" id="PTHR46191:SF2">
    <property type="entry name" value="HALOACID DEHALOGENASE-LIKE HYDROLASE DOMAIN-CONTAINING PROTEIN 3"/>
    <property type="match status" value="1"/>
</dbReference>
<dbReference type="Gene3D" id="3.40.50.1000">
    <property type="entry name" value="HAD superfamily/HAD-like"/>
    <property type="match status" value="1"/>
</dbReference>
<accession>A0A835YZN2</accession>
<proteinExistence type="predicted"/>
<dbReference type="AlphaFoldDB" id="A0A835YZN2"/>
<dbReference type="Proteomes" id="UP000664859">
    <property type="component" value="Unassembled WGS sequence"/>
</dbReference>
<reference evidence="1" key="1">
    <citation type="submission" date="2021-02" db="EMBL/GenBank/DDBJ databases">
        <title>First Annotated Genome of the Yellow-green Alga Tribonema minus.</title>
        <authorList>
            <person name="Mahan K.M."/>
        </authorList>
    </citation>
    <scope>NUCLEOTIDE SEQUENCE</scope>
    <source>
        <strain evidence="1">UTEX B ZZ1240</strain>
    </source>
</reference>
<evidence type="ECO:0000313" key="1">
    <source>
        <dbReference type="EMBL" id="KAG5179523.1"/>
    </source>
</evidence>
<keyword evidence="2" id="KW-1185">Reference proteome</keyword>
<dbReference type="EMBL" id="JAFCMP010000457">
    <property type="protein sequence ID" value="KAG5179523.1"/>
    <property type="molecule type" value="Genomic_DNA"/>
</dbReference>